<protein>
    <recommendedName>
        <fullName evidence="4">Membrane-spanning protein</fullName>
    </recommendedName>
</protein>
<dbReference type="EMBL" id="FNHW01000001">
    <property type="protein sequence ID" value="SDN10638.1"/>
    <property type="molecule type" value="Genomic_DNA"/>
</dbReference>
<keyword evidence="3" id="KW-1185">Reference proteome</keyword>
<evidence type="ECO:0000256" key="1">
    <source>
        <dbReference type="SAM" id="Phobius"/>
    </source>
</evidence>
<feature type="transmembrane region" description="Helical" evidence="1">
    <location>
        <begin position="72"/>
        <end position="92"/>
    </location>
</feature>
<proteinExistence type="predicted"/>
<sequence>MERNNRISRQKAASTDACGFLFHIFPVGHTDNSKGRQVKGMERKILVWISLLFMAFMLGLFIYYLMKGDASRWQVALGGIAVSALPLSLLFLKRNPFPKVLTIGYFLFLLCTTYLGSIMQFYLKFPWWDTTLHFYKGAFVGLCGMSLYKRFVPEKLRDSVSPWLYFLFVLSLSSLASVLWEIYEFTGDLVATHTMQLGGNKDTMGDLLAGVAGGLTAALYAKWRGHRV</sequence>
<dbReference type="InterPro" id="IPR014509">
    <property type="entry name" value="YjdF-like"/>
</dbReference>
<feature type="transmembrane region" description="Helical" evidence="1">
    <location>
        <begin position="134"/>
        <end position="151"/>
    </location>
</feature>
<evidence type="ECO:0008006" key="4">
    <source>
        <dbReference type="Google" id="ProtNLM"/>
    </source>
</evidence>
<feature type="transmembrane region" description="Helical" evidence="1">
    <location>
        <begin position="104"/>
        <end position="122"/>
    </location>
</feature>
<keyword evidence="1" id="KW-0812">Transmembrane</keyword>
<reference evidence="3" key="1">
    <citation type="submission" date="2016-10" db="EMBL/GenBank/DDBJ databases">
        <authorList>
            <person name="Varghese N."/>
            <person name="Submissions S."/>
        </authorList>
    </citation>
    <scope>NUCLEOTIDE SEQUENCE [LARGE SCALE GENOMIC DNA]</scope>
    <source>
        <strain evidence="3">CGMCC 1.6854</strain>
    </source>
</reference>
<evidence type="ECO:0000313" key="3">
    <source>
        <dbReference type="Proteomes" id="UP000199544"/>
    </source>
</evidence>
<keyword evidence="1" id="KW-0472">Membrane</keyword>
<name>A0A1G9YN90_9BACL</name>
<feature type="transmembrane region" description="Helical" evidence="1">
    <location>
        <begin position="203"/>
        <end position="221"/>
    </location>
</feature>
<organism evidence="2 3">
    <name type="scientific">Fictibacillus solisalsi</name>
    <dbReference type="NCBI Taxonomy" id="459525"/>
    <lineage>
        <taxon>Bacteria</taxon>
        <taxon>Bacillati</taxon>
        <taxon>Bacillota</taxon>
        <taxon>Bacilli</taxon>
        <taxon>Bacillales</taxon>
        <taxon>Fictibacillaceae</taxon>
        <taxon>Fictibacillus</taxon>
    </lineage>
</organism>
<dbReference type="Pfam" id="PF09997">
    <property type="entry name" value="DUF2238"/>
    <property type="match status" value="1"/>
</dbReference>
<evidence type="ECO:0000313" key="2">
    <source>
        <dbReference type="EMBL" id="SDN10638.1"/>
    </source>
</evidence>
<dbReference type="AlphaFoldDB" id="A0A1G9YN90"/>
<dbReference type="STRING" id="459525.SAMN04488137_3560"/>
<keyword evidence="1" id="KW-1133">Transmembrane helix</keyword>
<feature type="transmembrane region" description="Helical" evidence="1">
    <location>
        <begin position="45"/>
        <end position="66"/>
    </location>
</feature>
<gene>
    <name evidence="2" type="ORF">SAMN04488137_3560</name>
</gene>
<dbReference type="Proteomes" id="UP000199544">
    <property type="component" value="Unassembled WGS sequence"/>
</dbReference>
<accession>A0A1G9YN90</accession>
<feature type="transmembrane region" description="Helical" evidence="1">
    <location>
        <begin position="163"/>
        <end position="183"/>
    </location>
</feature>